<protein>
    <recommendedName>
        <fullName evidence="3">nicotinate-nucleotide adenylyltransferase</fullName>
        <ecNumber evidence="3">2.7.7.18</ecNumber>
    </recommendedName>
</protein>
<gene>
    <name evidence="12" type="ORF">G3I70_14845</name>
</gene>
<comment type="function">
    <text evidence="1">Catalyzes the reversible adenylation of nicotinate mononucleotide (NaMN) to nicotinic acid adenine dinucleotide (NaAD).</text>
</comment>
<keyword evidence="4" id="KW-0662">Pyridine nucleotide biosynthesis</keyword>
<keyword evidence="6 12" id="KW-0548">Nucleotidyltransferase</keyword>
<dbReference type="EMBL" id="JAAGLI010000372">
    <property type="protein sequence ID" value="NEA23762.1"/>
    <property type="molecule type" value="Genomic_DNA"/>
</dbReference>
<dbReference type="InterPro" id="IPR005248">
    <property type="entry name" value="NadD/NMNAT"/>
</dbReference>
<proteinExistence type="predicted"/>
<dbReference type="SUPFAM" id="SSF52374">
    <property type="entry name" value="Nucleotidylyl transferase"/>
    <property type="match status" value="1"/>
</dbReference>
<evidence type="ECO:0000256" key="4">
    <source>
        <dbReference type="ARBA" id="ARBA00022642"/>
    </source>
</evidence>
<evidence type="ECO:0000256" key="10">
    <source>
        <dbReference type="ARBA" id="ARBA00048721"/>
    </source>
</evidence>
<accession>A0A6L9QF60</accession>
<dbReference type="RefSeq" id="WP_163056422.1">
    <property type="nucleotide sequence ID" value="NZ_JAAGLI010000372.1"/>
</dbReference>
<dbReference type="Pfam" id="PF01467">
    <property type="entry name" value="CTP_transf_like"/>
    <property type="match status" value="1"/>
</dbReference>
<feature type="non-terminal residue" evidence="12">
    <location>
        <position position="49"/>
    </location>
</feature>
<evidence type="ECO:0000313" key="13">
    <source>
        <dbReference type="Proteomes" id="UP000475532"/>
    </source>
</evidence>
<organism evidence="12 13">
    <name type="scientific">Actinomadura bangladeshensis</name>
    <dbReference type="NCBI Taxonomy" id="453573"/>
    <lineage>
        <taxon>Bacteria</taxon>
        <taxon>Bacillati</taxon>
        <taxon>Actinomycetota</taxon>
        <taxon>Actinomycetes</taxon>
        <taxon>Streptosporangiales</taxon>
        <taxon>Thermomonosporaceae</taxon>
        <taxon>Actinomadura</taxon>
    </lineage>
</organism>
<dbReference type="NCBIfam" id="TIGR00125">
    <property type="entry name" value="cyt_tran_rel"/>
    <property type="match status" value="1"/>
</dbReference>
<dbReference type="PANTHER" id="PTHR39321">
    <property type="entry name" value="NICOTINATE-NUCLEOTIDE ADENYLYLTRANSFERASE-RELATED"/>
    <property type="match status" value="1"/>
</dbReference>
<dbReference type="GO" id="GO:0009435">
    <property type="term" value="P:NAD+ biosynthetic process"/>
    <property type="evidence" value="ECO:0007669"/>
    <property type="project" value="InterPro"/>
</dbReference>
<evidence type="ECO:0000256" key="9">
    <source>
        <dbReference type="ARBA" id="ARBA00023027"/>
    </source>
</evidence>
<keyword evidence="5 12" id="KW-0808">Transferase</keyword>
<evidence type="ECO:0000256" key="8">
    <source>
        <dbReference type="ARBA" id="ARBA00022840"/>
    </source>
</evidence>
<dbReference type="EC" id="2.7.7.18" evidence="3"/>
<keyword evidence="9" id="KW-0520">NAD</keyword>
<dbReference type="GO" id="GO:0004515">
    <property type="term" value="F:nicotinate-nucleotide adenylyltransferase activity"/>
    <property type="evidence" value="ECO:0007669"/>
    <property type="project" value="UniProtKB-EC"/>
</dbReference>
<sequence length="49" mass="5436">MRLGIFGGSFDPVHYGHLLLAECCRETLSLDEVWLVPAAVPPHKQSCEL</sequence>
<evidence type="ECO:0000256" key="3">
    <source>
        <dbReference type="ARBA" id="ARBA00012389"/>
    </source>
</evidence>
<dbReference type="Gene3D" id="3.40.50.620">
    <property type="entry name" value="HUPs"/>
    <property type="match status" value="1"/>
</dbReference>
<evidence type="ECO:0000256" key="1">
    <source>
        <dbReference type="ARBA" id="ARBA00002324"/>
    </source>
</evidence>
<name>A0A6L9QF60_9ACTN</name>
<dbReference type="InterPro" id="IPR004821">
    <property type="entry name" value="Cyt_trans-like"/>
</dbReference>
<evidence type="ECO:0000256" key="7">
    <source>
        <dbReference type="ARBA" id="ARBA00022741"/>
    </source>
</evidence>
<comment type="pathway">
    <text evidence="2">Cofactor biosynthesis; NAD(+) biosynthesis; deamido-NAD(+) from nicotinate D-ribonucleotide: step 1/1.</text>
</comment>
<dbReference type="Proteomes" id="UP000475532">
    <property type="component" value="Unassembled WGS sequence"/>
</dbReference>
<dbReference type="GO" id="GO:0005524">
    <property type="term" value="F:ATP binding"/>
    <property type="evidence" value="ECO:0007669"/>
    <property type="project" value="UniProtKB-KW"/>
</dbReference>
<evidence type="ECO:0000256" key="5">
    <source>
        <dbReference type="ARBA" id="ARBA00022679"/>
    </source>
</evidence>
<keyword evidence="8" id="KW-0067">ATP-binding</keyword>
<reference evidence="12 13" key="1">
    <citation type="submission" date="2020-01" db="EMBL/GenBank/DDBJ databases">
        <title>Insect and environment-associated Actinomycetes.</title>
        <authorList>
            <person name="Currrie C."/>
            <person name="Chevrette M."/>
            <person name="Carlson C."/>
            <person name="Stubbendieck R."/>
            <person name="Wendt-Pienkowski E."/>
        </authorList>
    </citation>
    <scope>NUCLEOTIDE SEQUENCE [LARGE SCALE GENOMIC DNA]</scope>
    <source>
        <strain evidence="12 13">SID10258</strain>
    </source>
</reference>
<dbReference type="AlphaFoldDB" id="A0A6L9QF60"/>
<comment type="catalytic activity">
    <reaction evidence="10">
        <text>nicotinate beta-D-ribonucleotide + ATP + H(+) = deamido-NAD(+) + diphosphate</text>
        <dbReference type="Rhea" id="RHEA:22860"/>
        <dbReference type="ChEBI" id="CHEBI:15378"/>
        <dbReference type="ChEBI" id="CHEBI:30616"/>
        <dbReference type="ChEBI" id="CHEBI:33019"/>
        <dbReference type="ChEBI" id="CHEBI:57502"/>
        <dbReference type="ChEBI" id="CHEBI:58437"/>
        <dbReference type="EC" id="2.7.7.18"/>
    </reaction>
</comment>
<evidence type="ECO:0000256" key="2">
    <source>
        <dbReference type="ARBA" id="ARBA00005019"/>
    </source>
</evidence>
<evidence type="ECO:0000259" key="11">
    <source>
        <dbReference type="Pfam" id="PF01467"/>
    </source>
</evidence>
<comment type="caution">
    <text evidence="12">The sequence shown here is derived from an EMBL/GenBank/DDBJ whole genome shotgun (WGS) entry which is preliminary data.</text>
</comment>
<dbReference type="InterPro" id="IPR014729">
    <property type="entry name" value="Rossmann-like_a/b/a_fold"/>
</dbReference>
<feature type="domain" description="Cytidyltransferase-like" evidence="11">
    <location>
        <begin position="5"/>
        <end position="45"/>
    </location>
</feature>
<evidence type="ECO:0000256" key="6">
    <source>
        <dbReference type="ARBA" id="ARBA00022695"/>
    </source>
</evidence>
<dbReference type="PANTHER" id="PTHR39321:SF3">
    <property type="entry name" value="PHOSPHOPANTETHEINE ADENYLYLTRANSFERASE"/>
    <property type="match status" value="1"/>
</dbReference>
<keyword evidence="7" id="KW-0547">Nucleotide-binding</keyword>
<evidence type="ECO:0000313" key="12">
    <source>
        <dbReference type="EMBL" id="NEA23762.1"/>
    </source>
</evidence>